<feature type="domain" description="DNA/pantothenate metabolism flavoprotein C-terminal" evidence="2">
    <location>
        <begin position="167"/>
        <end position="285"/>
    </location>
</feature>
<organism evidence="3">
    <name type="scientific">Vannella robusta</name>
    <dbReference type="NCBI Taxonomy" id="1487602"/>
    <lineage>
        <taxon>Eukaryota</taxon>
        <taxon>Amoebozoa</taxon>
        <taxon>Discosea</taxon>
        <taxon>Flabellinia</taxon>
        <taxon>Vannellidae</taxon>
        <taxon>Vannella</taxon>
    </lineage>
</organism>
<dbReference type="GO" id="GO:0015937">
    <property type="term" value="P:coenzyme A biosynthetic process"/>
    <property type="evidence" value="ECO:0007669"/>
    <property type="project" value="UniProtKB-ARBA"/>
</dbReference>
<dbReference type="Pfam" id="PF04127">
    <property type="entry name" value="DFP"/>
    <property type="match status" value="1"/>
</dbReference>
<sequence>MAEGRDDVTAFFEDNPTPQVLTESADLVKAFVEDQVEKGLKVAVVTSGGTTVPLERNTVRYLDNFSEGRRGSSSAEEFLRSGYSVIFLHRKYSLQPYTRRFMTKARNFLDHLFLSEQGRISVVPKYENQVKEAFEEYNEAKANNRLLCLTYVSVNDYLFMLREIGQCVQALGKNSLIYLAAAVSDFYIPDERLSEHKIQSKDNQNGLQLNLEPIPKMLGTLTKEWSPEAFIVSFKLETKDELLESKALGSMKSYGQHIVIGNLLRNHQDQVILYKRNGSQQKICRSEGEKEALIDIETRFIPAITSLHYEYASQ</sequence>
<dbReference type="AlphaFoldDB" id="A0A7S4HP39"/>
<dbReference type="PANTHER" id="PTHR12290">
    <property type="entry name" value="CORNICHON-RELATED"/>
    <property type="match status" value="1"/>
</dbReference>
<evidence type="ECO:0000259" key="2">
    <source>
        <dbReference type="Pfam" id="PF04127"/>
    </source>
</evidence>
<dbReference type="Gene3D" id="3.40.50.10300">
    <property type="entry name" value="CoaB-like"/>
    <property type="match status" value="1"/>
</dbReference>
<gene>
    <name evidence="3" type="ORF">VSP0166_LOCUS2817</name>
</gene>
<comment type="similarity">
    <text evidence="1">Belongs to the PPC synthetase family.</text>
</comment>
<dbReference type="InterPro" id="IPR007085">
    <property type="entry name" value="DNA/pantothenate-metab_flavo_C"/>
</dbReference>
<proteinExistence type="inferred from homology"/>
<evidence type="ECO:0000313" key="3">
    <source>
        <dbReference type="EMBL" id="CAE2204856.1"/>
    </source>
</evidence>
<evidence type="ECO:0000256" key="1">
    <source>
        <dbReference type="ARBA" id="ARBA00005703"/>
    </source>
</evidence>
<dbReference type="InterPro" id="IPR035929">
    <property type="entry name" value="CoaB-like_sf"/>
</dbReference>
<reference evidence="3" key="1">
    <citation type="submission" date="2021-01" db="EMBL/GenBank/DDBJ databases">
        <authorList>
            <person name="Corre E."/>
            <person name="Pelletier E."/>
            <person name="Niang G."/>
            <person name="Scheremetjew M."/>
            <person name="Finn R."/>
            <person name="Kale V."/>
            <person name="Holt S."/>
            <person name="Cochrane G."/>
            <person name="Meng A."/>
            <person name="Brown T."/>
            <person name="Cohen L."/>
        </authorList>
    </citation>
    <scope>NUCLEOTIDE SEQUENCE</scope>
    <source>
        <strain evidence="3">DIVA3 518/3/11/1/6</strain>
    </source>
</reference>
<dbReference type="SUPFAM" id="SSF102645">
    <property type="entry name" value="CoaB-like"/>
    <property type="match status" value="1"/>
</dbReference>
<accession>A0A7S4HP39</accession>
<dbReference type="GO" id="GO:0003824">
    <property type="term" value="F:catalytic activity"/>
    <property type="evidence" value="ECO:0007669"/>
    <property type="project" value="UniProtKB-ARBA"/>
</dbReference>
<protein>
    <recommendedName>
        <fullName evidence="2">DNA/pantothenate metabolism flavoprotein C-terminal domain-containing protein</fullName>
    </recommendedName>
</protein>
<dbReference type="EMBL" id="HBKP01003892">
    <property type="protein sequence ID" value="CAE2204856.1"/>
    <property type="molecule type" value="Transcribed_RNA"/>
</dbReference>
<name>A0A7S4HP39_9EUKA</name>